<dbReference type="Proteomes" id="UP000281245">
    <property type="component" value="Unassembled WGS sequence"/>
</dbReference>
<dbReference type="GO" id="GO:0043248">
    <property type="term" value="P:proteasome assembly"/>
    <property type="evidence" value="ECO:0007669"/>
    <property type="project" value="TreeGrafter"/>
</dbReference>
<dbReference type="AlphaFoldDB" id="A0A3M6WHM2"/>
<dbReference type="InterPro" id="IPR038816">
    <property type="entry name" value="Stationary_phase_5"/>
</dbReference>
<gene>
    <name evidence="2" type="ORF">D0869_09524</name>
</gene>
<feature type="compositionally biased region" description="Polar residues" evidence="1">
    <location>
        <begin position="388"/>
        <end position="402"/>
    </location>
</feature>
<evidence type="ECO:0008006" key="4">
    <source>
        <dbReference type="Google" id="ProtNLM"/>
    </source>
</evidence>
<comment type="caution">
    <text evidence="2">The sequence shown here is derived from an EMBL/GenBank/DDBJ whole genome shotgun (WGS) entry which is preliminary data.</text>
</comment>
<dbReference type="PANTHER" id="PTHR42342:SF1">
    <property type="entry name" value="STATIONARY PHASE PROTEIN 5"/>
    <property type="match status" value="1"/>
</dbReference>
<evidence type="ECO:0000313" key="2">
    <source>
        <dbReference type="EMBL" id="RMX77888.1"/>
    </source>
</evidence>
<dbReference type="OrthoDB" id="5415241at2759"/>
<dbReference type="PANTHER" id="PTHR42342">
    <property type="entry name" value="STATIONARY PHASE PROTEIN 5"/>
    <property type="match status" value="1"/>
</dbReference>
<feature type="compositionally biased region" description="Low complexity" evidence="1">
    <location>
        <begin position="426"/>
        <end position="442"/>
    </location>
</feature>
<dbReference type="VEuPathDB" id="FungiDB:BTJ68_04734"/>
<accession>A0A3M6WHM2</accession>
<proteinExistence type="predicted"/>
<sequence length="468" mass="50353">MKSTANLRIMPPIPGMVHWHHYLSKNIKAFSKAVSKAARAIDAQLTSGQPQAKLEPLLVRNTPKQPLHPLARIRQSQSRWYSTARKSVDNTVRHFTSSPAGKAGVKYDRASFPTSRISTTISQSSGRAPFASTLRPNLTGGTLGRTAGGYTHGGAGGARYFSHGPACHAQVVQNVSQAVRAFFIGGQKAQYDGVSPYSGGKMFKAVSSLQEETGRKVRDLPKATPGSHIDFSINPTVTALTPLRAVSGFSGCENLQAEHLNTEGLLDILSADFSRALKDFAATLNDLRRLSALGDLPLTYEGQQLRVHFPGCDASTVEGLCEELAVTRGTVMQDADFDAFAGTEIALLFPFAPSKTASVEDADAESLYDDPAVSAFPKYQPIDVRSLMTPSSPDAYSTQSARSDSEDSELEIVDAGPRATTASSPSGYQSVHSGSYSSSYGSNKQDPLEYQGFEGIYRFIEELDSARR</sequence>
<dbReference type="EMBL" id="QWIJ01000898">
    <property type="protein sequence ID" value="RMX77888.1"/>
    <property type="molecule type" value="Genomic_DNA"/>
</dbReference>
<dbReference type="GO" id="GO:0070628">
    <property type="term" value="F:proteasome binding"/>
    <property type="evidence" value="ECO:0007669"/>
    <property type="project" value="InterPro"/>
</dbReference>
<evidence type="ECO:0000313" key="3">
    <source>
        <dbReference type="Proteomes" id="UP000281245"/>
    </source>
</evidence>
<evidence type="ECO:0000256" key="1">
    <source>
        <dbReference type="SAM" id="MobiDB-lite"/>
    </source>
</evidence>
<name>A0A3M6WHM2_HORWE</name>
<reference evidence="2 3" key="1">
    <citation type="journal article" date="2018" name="BMC Genomics">
        <title>Genomic evidence for intraspecific hybridization in a clonal and extremely halotolerant yeast.</title>
        <authorList>
            <person name="Gostincar C."/>
            <person name="Stajich J.E."/>
            <person name="Zupancic J."/>
            <person name="Zalar P."/>
            <person name="Gunde-Cimerman N."/>
        </authorList>
    </citation>
    <scope>NUCLEOTIDE SEQUENCE [LARGE SCALE GENOMIC DNA]</scope>
    <source>
        <strain evidence="2 3">EXF-6656</strain>
    </source>
</reference>
<protein>
    <recommendedName>
        <fullName evidence="4">Casein kinase II beta 2 subunit</fullName>
    </recommendedName>
</protein>
<organism evidence="2 3">
    <name type="scientific">Hortaea werneckii</name>
    <name type="common">Black yeast</name>
    <name type="synonym">Cladosporium werneckii</name>
    <dbReference type="NCBI Taxonomy" id="91943"/>
    <lineage>
        <taxon>Eukaryota</taxon>
        <taxon>Fungi</taxon>
        <taxon>Dikarya</taxon>
        <taxon>Ascomycota</taxon>
        <taxon>Pezizomycotina</taxon>
        <taxon>Dothideomycetes</taxon>
        <taxon>Dothideomycetidae</taxon>
        <taxon>Mycosphaerellales</taxon>
        <taxon>Teratosphaeriaceae</taxon>
        <taxon>Hortaea</taxon>
    </lineage>
</organism>
<feature type="region of interest" description="Disordered" evidence="1">
    <location>
        <begin position="387"/>
        <end position="447"/>
    </location>
</feature>